<gene>
    <name evidence="1" type="ORF">HNP88_000671</name>
</gene>
<dbReference type="AlphaFoldDB" id="A0A7J9NLY6"/>
<organism evidence="1 2">
    <name type="scientific">Methanococcus maripaludis</name>
    <name type="common">Methanococcus deltae</name>
    <dbReference type="NCBI Taxonomy" id="39152"/>
    <lineage>
        <taxon>Archaea</taxon>
        <taxon>Methanobacteriati</taxon>
        <taxon>Methanobacteriota</taxon>
        <taxon>Methanomada group</taxon>
        <taxon>Methanococci</taxon>
        <taxon>Methanococcales</taxon>
        <taxon>Methanococcaceae</taxon>
        <taxon>Methanococcus</taxon>
    </lineage>
</organism>
<dbReference type="EMBL" id="JACDUJ010000001">
    <property type="protein sequence ID" value="MBA2846487.1"/>
    <property type="molecule type" value="Genomic_DNA"/>
</dbReference>
<dbReference type="RefSeq" id="WP_181491962.1">
    <property type="nucleotide sequence ID" value="NZ_JACDUJ010000001.1"/>
</dbReference>
<reference evidence="1 2" key="1">
    <citation type="submission" date="2020-07" db="EMBL/GenBank/DDBJ databases">
        <title>Genomic Encyclopedia of Type Strains, Phase IV (KMG-V): Genome sequencing to study the core and pangenomes of soil and plant-associated prokaryotes.</title>
        <authorList>
            <person name="Whitman W."/>
        </authorList>
    </citation>
    <scope>NUCLEOTIDE SEQUENCE [LARGE SCALE GENOMIC DNA]</scope>
    <source>
        <strain evidence="1 2">A5</strain>
    </source>
</reference>
<sequence>MVKQWVDCVDCDKIKQLCIEKMGKERFEKRFNNIRGGPDDYFPFYNTPNMVILIIADELDIIDLNSKYYDDFHWIDGDYCRIDKKGENNGNNDNK</sequence>
<accession>A0A7J9NLY6</accession>
<proteinExistence type="predicted"/>
<evidence type="ECO:0000313" key="2">
    <source>
        <dbReference type="Proteomes" id="UP000571854"/>
    </source>
</evidence>
<name>A0A7J9NLY6_METMI</name>
<comment type="caution">
    <text evidence="1">The sequence shown here is derived from an EMBL/GenBank/DDBJ whole genome shotgun (WGS) entry which is preliminary data.</text>
</comment>
<evidence type="ECO:0000313" key="1">
    <source>
        <dbReference type="EMBL" id="MBA2846487.1"/>
    </source>
</evidence>
<dbReference type="Proteomes" id="UP000571854">
    <property type="component" value="Unassembled WGS sequence"/>
</dbReference>
<protein>
    <submittedName>
        <fullName evidence="1">Uncharacterized protein</fullName>
    </submittedName>
</protein>